<dbReference type="InterPro" id="IPR011604">
    <property type="entry name" value="PDDEXK-like_dom_sf"/>
</dbReference>
<sequence>MPAVNPSPFDAPQLSEEWFALRKDKLTTSTFSAALGFWKGKHRSALWHGKVFASETKVSESSNRCATEWGVLNERAAIEKYRSITGHEVTSLGFAIHSKEQCNWLGASLDGLLGSFPGGGILEVQGQMEIMDREWADLYCWTPIGSTIFRVHRDCCYWDLIHGILHEFWWGNVLPAREAVLLGKEEDAKTYEPTPTHKKTGLAISQSTKLASEAKMLCREIAGTGSLEFLEDISSGLSYLANKELVMLRELKVEQLEFDLDLGALKQYFPVNLVPSGIFKISLDVFGKSLHAYGGLCRLHFPAGLRFEETADAEAWHCDLEKNGLSLWNREGKYGQTCVVLQNGSVAFNGAQQNDIGGVPSLLRFSEVASLLHEFGHVAQHMCNRAPLARFSGQRVSKFSYSFTNYGAACCSRIWSEVDWFNPVLACFLSCHHLAQLTSAADSGKKRVFFPDFGVEVPFF</sequence>
<dbReference type="SUPFAM" id="SSF52980">
    <property type="entry name" value="Restriction endonuclease-like"/>
    <property type="match status" value="1"/>
</dbReference>
<dbReference type="Pfam" id="PF01432">
    <property type="entry name" value="Peptidase_M3"/>
    <property type="match status" value="1"/>
</dbReference>
<dbReference type="Pfam" id="PF09588">
    <property type="entry name" value="YqaJ"/>
    <property type="match status" value="1"/>
</dbReference>
<evidence type="ECO:0000256" key="6">
    <source>
        <dbReference type="RuleBase" id="RU003435"/>
    </source>
</evidence>
<comment type="caution">
    <text evidence="9">The sequence shown here is derived from an EMBL/GenBank/DDBJ whole genome shotgun (WGS) entry which is preliminary data.</text>
</comment>
<organism evidence="9 10">
    <name type="scientific">Hibiscus sabdariffa</name>
    <name type="common">roselle</name>
    <dbReference type="NCBI Taxonomy" id="183260"/>
    <lineage>
        <taxon>Eukaryota</taxon>
        <taxon>Viridiplantae</taxon>
        <taxon>Streptophyta</taxon>
        <taxon>Embryophyta</taxon>
        <taxon>Tracheophyta</taxon>
        <taxon>Spermatophyta</taxon>
        <taxon>Magnoliopsida</taxon>
        <taxon>eudicotyledons</taxon>
        <taxon>Gunneridae</taxon>
        <taxon>Pentapetalae</taxon>
        <taxon>rosids</taxon>
        <taxon>malvids</taxon>
        <taxon>Malvales</taxon>
        <taxon>Malvaceae</taxon>
        <taxon>Malvoideae</taxon>
        <taxon>Hibiscus</taxon>
    </lineage>
</organism>
<dbReference type="SUPFAM" id="SSF55486">
    <property type="entry name" value="Metalloproteases ('zincins'), catalytic domain"/>
    <property type="match status" value="1"/>
</dbReference>
<keyword evidence="10" id="KW-1185">Reference proteome</keyword>
<dbReference type="InterPro" id="IPR051703">
    <property type="entry name" value="NF-kappa-B_Signaling_Reg"/>
</dbReference>
<evidence type="ECO:0000313" key="9">
    <source>
        <dbReference type="EMBL" id="KAK9008271.1"/>
    </source>
</evidence>
<dbReference type="Gene3D" id="1.10.1370.40">
    <property type="match status" value="1"/>
</dbReference>
<dbReference type="EMBL" id="JBBPBN010000026">
    <property type="protein sequence ID" value="KAK9008271.1"/>
    <property type="molecule type" value="Genomic_DNA"/>
</dbReference>
<evidence type="ECO:0000256" key="1">
    <source>
        <dbReference type="ARBA" id="ARBA00022670"/>
    </source>
</evidence>
<keyword evidence="4 6" id="KW-0862">Zinc</keyword>
<protein>
    <submittedName>
        <fullName evidence="9">Uncharacterized protein</fullName>
    </submittedName>
</protein>
<keyword evidence="2 6" id="KW-0479">Metal-binding</keyword>
<evidence type="ECO:0000256" key="5">
    <source>
        <dbReference type="ARBA" id="ARBA00023049"/>
    </source>
</evidence>
<comment type="similarity">
    <text evidence="6">Belongs to the peptidase M3 family.</text>
</comment>
<dbReference type="CDD" id="cd22343">
    <property type="entry name" value="PDDEXK_lambda_exonuclease-like"/>
    <property type="match status" value="1"/>
</dbReference>
<proteinExistence type="inferred from homology"/>
<name>A0ABR2R663_9ROSI</name>
<keyword evidence="5 6" id="KW-0482">Metalloprotease</keyword>
<dbReference type="PANTHER" id="PTHR46609:SF6">
    <property type="entry name" value="EXONUCLEASE, PHAGE-TYPE_RECB, C-TERMINAL DOMAIN-CONTAINING PROTEIN-RELATED"/>
    <property type="match status" value="1"/>
</dbReference>
<dbReference type="InterPro" id="IPR019080">
    <property type="entry name" value="YqaJ_viral_recombinase"/>
</dbReference>
<dbReference type="InterPro" id="IPR011335">
    <property type="entry name" value="Restrct_endonuc-II-like"/>
</dbReference>
<dbReference type="Gene3D" id="3.90.320.10">
    <property type="match status" value="2"/>
</dbReference>
<evidence type="ECO:0000256" key="2">
    <source>
        <dbReference type="ARBA" id="ARBA00022723"/>
    </source>
</evidence>
<dbReference type="PANTHER" id="PTHR46609">
    <property type="entry name" value="EXONUCLEASE, PHAGE-TYPE/RECB, C-TERMINAL DOMAIN-CONTAINING PROTEIN"/>
    <property type="match status" value="1"/>
</dbReference>
<evidence type="ECO:0000259" key="7">
    <source>
        <dbReference type="Pfam" id="PF01432"/>
    </source>
</evidence>
<keyword evidence="3 6" id="KW-0378">Hydrolase</keyword>
<keyword evidence="1 6" id="KW-0645">Protease</keyword>
<evidence type="ECO:0000256" key="3">
    <source>
        <dbReference type="ARBA" id="ARBA00022801"/>
    </source>
</evidence>
<dbReference type="InterPro" id="IPR001567">
    <property type="entry name" value="Pept_M3A_M3B_dom"/>
</dbReference>
<feature type="domain" description="Peptidase M3A/M3B catalytic" evidence="7">
    <location>
        <begin position="252"/>
        <end position="397"/>
    </location>
</feature>
<comment type="cofactor">
    <cofactor evidence="6">
        <name>Zn(2+)</name>
        <dbReference type="ChEBI" id="CHEBI:29105"/>
    </cofactor>
    <text evidence="6">Binds 1 zinc ion.</text>
</comment>
<evidence type="ECO:0000259" key="8">
    <source>
        <dbReference type="Pfam" id="PF09588"/>
    </source>
</evidence>
<accession>A0ABR2R663</accession>
<dbReference type="Proteomes" id="UP001396334">
    <property type="component" value="Unassembled WGS sequence"/>
</dbReference>
<gene>
    <name evidence="9" type="ORF">V6N11_075172</name>
</gene>
<feature type="domain" description="YqaJ viral recombinase" evidence="8">
    <location>
        <begin position="17"/>
        <end position="135"/>
    </location>
</feature>
<evidence type="ECO:0000313" key="10">
    <source>
        <dbReference type="Proteomes" id="UP001396334"/>
    </source>
</evidence>
<reference evidence="9 10" key="1">
    <citation type="journal article" date="2024" name="G3 (Bethesda)">
        <title>Genome assembly of Hibiscus sabdariffa L. provides insights into metabolisms of medicinal natural products.</title>
        <authorList>
            <person name="Kim T."/>
        </authorList>
    </citation>
    <scope>NUCLEOTIDE SEQUENCE [LARGE SCALE GENOMIC DNA]</scope>
    <source>
        <strain evidence="9">TK-2024</strain>
        <tissue evidence="9">Old leaves</tissue>
    </source>
</reference>
<evidence type="ECO:0000256" key="4">
    <source>
        <dbReference type="ARBA" id="ARBA00022833"/>
    </source>
</evidence>